<feature type="compositionally biased region" description="Low complexity" evidence="1">
    <location>
        <begin position="224"/>
        <end position="243"/>
    </location>
</feature>
<dbReference type="EMBL" id="CACRXK020000073">
    <property type="protein sequence ID" value="CAB3977815.1"/>
    <property type="molecule type" value="Genomic_DNA"/>
</dbReference>
<feature type="compositionally biased region" description="Polar residues" evidence="1">
    <location>
        <begin position="206"/>
        <end position="216"/>
    </location>
</feature>
<reference evidence="2" key="1">
    <citation type="submission" date="2020-04" db="EMBL/GenBank/DDBJ databases">
        <authorList>
            <person name="Alioto T."/>
            <person name="Alioto T."/>
            <person name="Gomez Garrido J."/>
        </authorList>
    </citation>
    <scope>NUCLEOTIDE SEQUENCE</scope>
    <source>
        <strain evidence="2">A484AB</strain>
    </source>
</reference>
<sequence length="408" mass="46210">MEMKANLNEFSTELRIMIGAYKDFMTDRVMLSPEKGRSGELMRVVEVFLNHVSWRLTQPDGQLQIVNANLMNLRYINETMTDSSGVHSVEVGNFNMTNLMPNSPYKNVITPRGERRVGKDIAVRVYCRVKSPVGGIGVKDHFEVNLCPLNVALTHRLYTLMMGYFFPGRAHEYVRESVEEYDGPAYGAIEQQQHGDKEVFHEDSLSQKPSRPTSLAISEVSLNDPLRSRMSSSSLDSPSLTSPHGGDKKSGRSRFYANLSETASRELDKMKERAAQTNNFVYVKIPEVPICFSYKGEKEKNLVMDVHNFRLTLPTLQYQNRTWTWLDLMMTVKKDYKNVLVGQQPTGRKKKKKSLLSKFGLKQKCDKTDAVSFSGVSVGDQASFGLEEERFVPLSRSSDEEESSGVVQ</sequence>
<feature type="compositionally biased region" description="Basic and acidic residues" evidence="1">
    <location>
        <begin position="194"/>
        <end position="205"/>
    </location>
</feature>
<dbReference type="InterPro" id="IPR045167">
    <property type="entry name" value="Hobbit"/>
</dbReference>
<proteinExistence type="predicted"/>
<name>A0A7D9D9D5_PARCT</name>
<dbReference type="PANTHER" id="PTHR15678:SF6">
    <property type="entry name" value="BRIDGE-LIKE LIPID TRANSFER PROTEIN FAMILY MEMBER 2"/>
    <property type="match status" value="1"/>
</dbReference>
<accession>A0A7D9D9D5</accession>
<feature type="region of interest" description="Disordered" evidence="1">
    <location>
        <begin position="194"/>
        <end position="254"/>
    </location>
</feature>
<evidence type="ECO:0000313" key="2">
    <source>
        <dbReference type="EMBL" id="CAB3977815.1"/>
    </source>
</evidence>
<dbReference type="Pfam" id="PF10344">
    <property type="entry name" value="Hobbit"/>
    <property type="match status" value="1"/>
</dbReference>
<protein>
    <submittedName>
        <fullName evidence="2">Uncharacterized protein</fullName>
    </submittedName>
</protein>
<evidence type="ECO:0000313" key="3">
    <source>
        <dbReference type="Proteomes" id="UP001152795"/>
    </source>
</evidence>
<dbReference type="PANTHER" id="PTHR15678">
    <property type="entry name" value="ANTIGEN MLAA-22-RELATED"/>
    <property type="match status" value="1"/>
</dbReference>
<dbReference type="AlphaFoldDB" id="A0A7D9D9D5"/>
<dbReference type="Proteomes" id="UP001152795">
    <property type="component" value="Unassembled WGS sequence"/>
</dbReference>
<comment type="caution">
    <text evidence="2">The sequence shown here is derived from an EMBL/GenBank/DDBJ whole genome shotgun (WGS) entry which is preliminary data.</text>
</comment>
<keyword evidence="3" id="KW-1185">Reference proteome</keyword>
<organism evidence="2 3">
    <name type="scientific">Paramuricea clavata</name>
    <name type="common">Red gorgonian</name>
    <name type="synonym">Violescent sea-whip</name>
    <dbReference type="NCBI Taxonomy" id="317549"/>
    <lineage>
        <taxon>Eukaryota</taxon>
        <taxon>Metazoa</taxon>
        <taxon>Cnidaria</taxon>
        <taxon>Anthozoa</taxon>
        <taxon>Octocorallia</taxon>
        <taxon>Malacalcyonacea</taxon>
        <taxon>Plexauridae</taxon>
        <taxon>Paramuricea</taxon>
    </lineage>
</organism>
<evidence type="ECO:0000256" key="1">
    <source>
        <dbReference type="SAM" id="MobiDB-lite"/>
    </source>
</evidence>
<dbReference type="OrthoDB" id="1562405at2759"/>
<gene>
    <name evidence="2" type="ORF">PACLA_8A081655</name>
</gene>